<dbReference type="OrthoDB" id="2837at2157"/>
<dbReference type="RefSeq" id="WP_109968592.1">
    <property type="nucleotide sequence ID" value="NZ_CP176093.1"/>
</dbReference>
<dbReference type="PROSITE" id="PS51379">
    <property type="entry name" value="4FE4S_FER_2"/>
    <property type="match status" value="2"/>
</dbReference>
<feature type="domain" description="4Fe-4S ferredoxin-type" evidence="1">
    <location>
        <begin position="216"/>
        <end position="241"/>
    </location>
</feature>
<dbReference type="Pfam" id="PF00037">
    <property type="entry name" value="Fer4"/>
    <property type="match status" value="1"/>
</dbReference>
<dbReference type="AlphaFoldDB" id="A0A2V2MW43"/>
<dbReference type="InterPro" id="IPR029039">
    <property type="entry name" value="Flavoprotein-like_sf"/>
</dbReference>
<name>A0A2V2MW43_9EURY</name>
<feature type="domain" description="4Fe-4S ferredoxin-type" evidence="1">
    <location>
        <begin position="185"/>
        <end position="213"/>
    </location>
</feature>
<comment type="caution">
    <text evidence="2">The sequence shown here is derived from an EMBL/GenBank/DDBJ whole genome shotgun (WGS) entry which is preliminary data.</text>
</comment>
<dbReference type="InterPro" id="IPR047964">
    <property type="entry name" value="EFR1-like"/>
</dbReference>
<dbReference type="InterPro" id="IPR017900">
    <property type="entry name" value="4Fe4S_Fe_S_CS"/>
</dbReference>
<dbReference type="Gene3D" id="3.30.70.20">
    <property type="match status" value="1"/>
</dbReference>
<dbReference type="GeneID" id="97548033"/>
<dbReference type="InterPro" id="IPR017896">
    <property type="entry name" value="4Fe4S_Fe-S-bd"/>
</dbReference>
<dbReference type="NCBIfam" id="NF038196">
    <property type="entry name" value="ferrodoxin_EFR1"/>
    <property type="match status" value="1"/>
</dbReference>
<dbReference type="PROSITE" id="PS00198">
    <property type="entry name" value="4FE4S_FER_1"/>
    <property type="match status" value="1"/>
</dbReference>
<evidence type="ECO:0000313" key="2">
    <source>
        <dbReference type="EMBL" id="PWR72102.1"/>
    </source>
</evidence>
<protein>
    <submittedName>
        <fullName evidence="2">4Fe-4S ferredoxin</fullName>
    </submittedName>
</protein>
<dbReference type="SUPFAM" id="SSF54862">
    <property type="entry name" value="4Fe-4S ferredoxins"/>
    <property type="match status" value="1"/>
</dbReference>
<evidence type="ECO:0000259" key="1">
    <source>
        <dbReference type="PROSITE" id="PS51379"/>
    </source>
</evidence>
<reference evidence="2 3" key="1">
    <citation type="submission" date="2018-05" db="EMBL/GenBank/DDBJ databases">
        <title>Draft genome of Methanospirillum lacunae Ki8-1.</title>
        <authorList>
            <person name="Dueholm M.S."/>
            <person name="Nielsen P.H."/>
            <person name="Bakmann L.F."/>
            <person name="Otzen D.E."/>
        </authorList>
    </citation>
    <scope>NUCLEOTIDE SEQUENCE [LARGE SCALE GENOMIC DNA]</scope>
    <source>
        <strain evidence="2 3">Ki8-1</strain>
    </source>
</reference>
<dbReference type="SUPFAM" id="SSF52218">
    <property type="entry name" value="Flavoproteins"/>
    <property type="match status" value="1"/>
</dbReference>
<dbReference type="Proteomes" id="UP000245657">
    <property type="component" value="Unassembled WGS sequence"/>
</dbReference>
<dbReference type="PANTHER" id="PTHR43122:SF2">
    <property type="entry name" value="FERREDOXIN SUBUNIT OF PYRUVATE:FLAVODOXIN OXIDOREDUCTASE"/>
    <property type="match status" value="1"/>
</dbReference>
<dbReference type="GO" id="GO:0016491">
    <property type="term" value="F:oxidoreductase activity"/>
    <property type="evidence" value="ECO:0007669"/>
    <property type="project" value="UniProtKB-ARBA"/>
</dbReference>
<accession>A0A2V2MW43</accession>
<dbReference type="EMBL" id="QGMY01000007">
    <property type="protein sequence ID" value="PWR72102.1"/>
    <property type="molecule type" value="Genomic_DNA"/>
</dbReference>
<dbReference type="Gene3D" id="3.40.50.360">
    <property type="match status" value="1"/>
</dbReference>
<evidence type="ECO:0000313" key="3">
    <source>
        <dbReference type="Proteomes" id="UP000245657"/>
    </source>
</evidence>
<dbReference type="PANTHER" id="PTHR43122">
    <property type="entry name" value="FERREDOXIN SUBUNIT OF PYRUVATE:FLAVODOXIN OXIDOREDUCTASE-RELATED"/>
    <property type="match status" value="1"/>
</dbReference>
<proteinExistence type="predicted"/>
<gene>
    <name evidence="2" type="ORF">DK846_08920</name>
</gene>
<organism evidence="2 3">
    <name type="scientific">Methanospirillum lacunae</name>
    <dbReference type="NCBI Taxonomy" id="668570"/>
    <lineage>
        <taxon>Archaea</taxon>
        <taxon>Methanobacteriati</taxon>
        <taxon>Methanobacteriota</taxon>
        <taxon>Stenosarchaea group</taxon>
        <taxon>Methanomicrobia</taxon>
        <taxon>Methanomicrobiales</taxon>
        <taxon>Methanospirillaceae</taxon>
        <taxon>Methanospirillum</taxon>
    </lineage>
</organism>
<keyword evidence="3" id="KW-1185">Reference proteome</keyword>
<sequence>MKTTIYYFTGTGNSLVVAKNIATILGDTDLVPIAALMNEKKDTTVPEGRIGICCPVYDMGIPVMVREFLHGLSIFADSYLFAVLTLGGTGASALKTIDHAVKSRNGRGINAGFMVKMPANFPPISSPPTGEKQRSILTKAEKDCSLIAEEIRNNQEKRPGIAPLSSLLQFLLYEPFAKNVHNAGEKFSVSDACTSCGTCVSVCPSGNITLNDKLPVYADRCELCCACLNYCPVQAINLKMMLGTEGRGRYHHPSVTPADIRRQKELIHE</sequence>